<proteinExistence type="predicted"/>
<organism evidence="1 2">
    <name type="scientific">Cirrhinus mrigala</name>
    <name type="common">Mrigala</name>
    <dbReference type="NCBI Taxonomy" id="683832"/>
    <lineage>
        <taxon>Eukaryota</taxon>
        <taxon>Metazoa</taxon>
        <taxon>Chordata</taxon>
        <taxon>Craniata</taxon>
        <taxon>Vertebrata</taxon>
        <taxon>Euteleostomi</taxon>
        <taxon>Actinopterygii</taxon>
        <taxon>Neopterygii</taxon>
        <taxon>Teleostei</taxon>
        <taxon>Ostariophysi</taxon>
        <taxon>Cypriniformes</taxon>
        <taxon>Cyprinidae</taxon>
        <taxon>Labeoninae</taxon>
        <taxon>Labeonini</taxon>
        <taxon>Cirrhinus</taxon>
    </lineage>
</organism>
<evidence type="ECO:0000313" key="1">
    <source>
        <dbReference type="EMBL" id="KAL0157586.1"/>
    </source>
</evidence>
<comment type="caution">
    <text evidence="1">The sequence shown here is derived from an EMBL/GenBank/DDBJ whole genome shotgun (WGS) entry which is preliminary data.</text>
</comment>
<dbReference type="AlphaFoldDB" id="A0ABD0N8M0"/>
<feature type="non-terminal residue" evidence="1">
    <location>
        <position position="81"/>
    </location>
</feature>
<keyword evidence="2" id="KW-1185">Reference proteome</keyword>
<accession>A0ABD0N8M0</accession>
<sequence>MSESFISGQTSEDLLADFESLLNNGSIDLSEDHQIVIISTPGTATTSTAAGDILLFATPHHTTTATTTLPDHRRPTLGRPP</sequence>
<protein>
    <submittedName>
        <fullName evidence="1">Uncharacterized protein</fullName>
    </submittedName>
</protein>
<name>A0ABD0N8M0_CIRMR</name>
<dbReference type="Proteomes" id="UP001529510">
    <property type="component" value="Unassembled WGS sequence"/>
</dbReference>
<reference evidence="1 2" key="1">
    <citation type="submission" date="2024-05" db="EMBL/GenBank/DDBJ databases">
        <title>Genome sequencing and assembly of Indian major carp, Cirrhinus mrigala (Hamilton, 1822).</title>
        <authorList>
            <person name="Mohindra V."/>
            <person name="Chowdhury L.M."/>
            <person name="Lal K."/>
            <person name="Jena J.K."/>
        </authorList>
    </citation>
    <scope>NUCLEOTIDE SEQUENCE [LARGE SCALE GENOMIC DNA]</scope>
    <source>
        <strain evidence="1">CM1030</strain>
        <tissue evidence="1">Blood</tissue>
    </source>
</reference>
<evidence type="ECO:0000313" key="2">
    <source>
        <dbReference type="Proteomes" id="UP001529510"/>
    </source>
</evidence>
<dbReference type="EMBL" id="JAMKFB020000023">
    <property type="protein sequence ID" value="KAL0157586.1"/>
    <property type="molecule type" value="Genomic_DNA"/>
</dbReference>
<gene>
    <name evidence="1" type="ORF">M9458_045662</name>
</gene>